<evidence type="ECO:0000313" key="8">
    <source>
        <dbReference type="EMBL" id="PZR13629.1"/>
    </source>
</evidence>
<dbReference type="Gene3D" id="3.20.20.300">
    <property type="entry name" value="Glycoside hydrolase, family 3, N-terminal domain"/>
    <property type="match status" value="1"/>
</dbReference>
<dbReference type="InterPro" id="IPR017853">
    <property type="entry name" value="GH"/>
</dbReference>
<dbReference type="GO" id="GO:0009254">
    <property type="term" value="P:peptidoglycan turnover"/>
    <property type="evidence" value="ECO:0007669"/>
    <property type="project" value="TreeGrafter"/>
</dbReference>
<evidence type="ECO:0000256" key="5">
    <source>
        <dbReference type="ARBA" id="ARBA00023295"/>
    </source>
</evidence>
<comment type="caution">
    <text evidence="8">The sequence shown here is derived from an EMBL/GenBank/DDBJ whole genome shotgun (WGS) entry which is preliminary data.</text>
</comment>
<dbReference type="Pfam" id="PF01915">
    <property type="entry name" value="Glyco_hydro_3_C"/>
    <property type="match status" value="1"/>
</dbReference>
<dbReference type="Gene3D" id="3.40.50.1700">
    <property type="entry name" value="Glycoside hydrolase family 3 C-terminal domain"/>
    <property type="match status" value="1"/>
</dbReference>
<dbReference type="InterPro" id="IPR050226">
    <property type="entry name" value="NagZ_Beta-hexosaminidase"/>
</dbReference>
<evidence type="ECO:0000256" key="4">
    <source>
        <dbReference type="ARBA" id="ARBA00022801"/>
    </source>
</evidence>
<dbReference type="EMBL" id="QFQP01000009">
    <property type="protein sequence ID" value="PZR13629.1"/>
    <property type="molecule type" value="Genomic_DNA"/>
</dbReference>
<dbReference type="InterPro" id="IPR002772">
    <property type="entry name" value="Glyco_hydro_3_C"/>
</dbReference>
<dbReference type="EC" id="3.2.1.52" evidence="3"/>
<dbReference type="NCBIfam" id="NF003740">
    <property type="entry name" value="PRK05337.1"/>
    <property type="match status" value="1"/>
</dbReference>
<proteinExistence type="inferred from homology"/>
<keyword evidence="4" id="KW-0378">Hydrolase</keyword>
<dbReference type="PANTHER" id="PTHR30480">
    <property type="entry name" value="BETA-HEXOSAMINIDASE-RELATED"/>
    <property type="match status" value="1"/>
</dbReference>
<dbReference type="SUPFAM" id="SSF51445">
    <property type="entry name" value="(Trans)glycosidases"/>
    <property type="match status" value="1"/>
</dbReference>
<gene>
    <name evidence="8" type="ORF">DI536_12235</name>
</gene>
<dbReference type="Pfam" id="PF00933">
    <property type="entry name" value="Glyco_hydro_3"/>
    <property type="match status" value="1"/>
</dbReference>
<keyword evidence="5" id="KW-0326">Glycosidase</keyword>
<dbReference type="InterPro" id="IPR036881">
    <property type="entry name" value="Glyco_hydro_3_C_sf"/>
</dbReference>
<dbReference type="Proteomes" id="UP000249061">
    <property type="component" value="Unassembled WGS sequence"/>
</dbReference>
<protein>
    <recommendedName>
        <fullName evidence="3">beta-N-acetylhexosaminidase</fullName>
        <ecNumber evidence="3">3.2.1.52</ecNumber>
    </recommendedName>
</protein>
<dbReference type="PANTHER" id="PTHR30480:SF13">
    <property type="entry name" value="BETA-HEXOSAMINIDASE"/>
    <property type="match status" value="1"/>
</dbReference>
<dbReference type="GO" id="GO:0005975">
    <property type="term" value="P:carbohydrate metabolic process"/>
    <property type="evidence" value="ECO:0007669"/>
    <property type="project" value="InterPro"/>
</dbReference>
<feature type="domain" description="Glycoside hydrolase family 3 C-terminal" evidence="7">
    <location>
        <begin position="358"/>
        <end position="504"/>
    </location>
</feature>
<organism evidence="8 9">
    <name type="scientific">Archangium gephyra</name>
    <dbReference type="NCBI Taxonomy" id="48"/>
    <lineage>
        <taxon>Bacteria</taxon>
        <taxon>Pseudomonadati</taxon>
        <taxon>Myxococcota</taxon>
        <taxon>Myxococcia</taxon>
        <taxon>Myxococcales</taxon>
        <taxon>Cystobacterineae</taxon>
        <taxon>Archangiaceae</taxon>
        <taxon>Archangium</taxon>
    </lineage>
</organism>
<accession>A0A2W5TDQ3</accession>
<name>A0A2W5TDQ3_9BACT</name>
<feature type="domain" description="Glycoside hydrolase family 3 N-terminal" evidence="6">
    <location>
        <begin position="3"/>
        <end position="323"/>
    </location>
</feature>
<dbReference type="InterPro" id="IPR001764">
    <property type="entry name" value="Glyco_hydro_3_N"/>
</dbReference>
<dbReference type="PRINTS" id="PR00133">
    <property type="entry name" value="GLHYDRLASE3"/>
</dbReference>
<dbReference type="AlphaFoldDB" id="A0A2W5TDQ3"/>
<dbReference type="GO" id="GO:0004563">
    <property type="term" value="F:beta-N-acetylhexosaminidase activity"/>
    <property type="evidence" value="ECO:0007669"/>
    <property type="project" value="UniProtKB-EC"/>
</dbReference>
<evidence type="ECO:0000259" key="7">
    <source>
        <dbReference type="Pfam" id="PF01915"/>
    </source>
</evidence>
<comment type="catalytic activity">
    <reaction evidence="1">
        <text>Hydrolysis of terminal non-reducing N-acetyl-D-hexosamine residues in N-acetyl-beta-D-hexosaminides.</text>
        <dbReference type="EC" id="3.2.1.52"/>
    </reaction>
</comment>
<evidence type="ECO:0000256" key="1">
    <source>
        <dbReference type="ARBA" id="ARBA00001231"/>
    </source>
</evidence>
<evidence type="ECO:0000259" key="6">
    <source>
        <dbReference type="Pfam" id="PF00933"/>
    </source>
</evidence>
<comment type="similarity">
    <text evidence="2">Belongs to the glycosyl hydrolase 3 family.</text>
</comment>
<sequence length="530" mass="55998">MSVEEKVGQLMMVGFAGKSVDESITRLVRGYRVGGVCVFGRNVVSSSQVAKLNDEVRALLADAVPPFIAVDQEGGNVVRVADGNLVLPGNMVLGAARDPQLAYEAGLAQGEDLRRLGFNMNLAPVLDVNSNPLNPVIGLRAFGDDVALVSQLGASFVRGQQDARLVTVAKHFPGHGAVDEDSHKSLPIVRAPLLTVRAQLQPFEAAMAAGLDGLMTAHIATPALTGDETPATLSPQVLGTVLRDELHFDGLVITDELEMEAIASTWGVGRAAVLAVNAGSDMVLIPWRIEKKEEVWFALLDAVRSGELSVERLDEAVRRVLTVKLKRGVFETPEPLEKRLASLGEKKALAARIASAGVTLLRQQHKLFPLPAGKRIAVISPESSFVDAMTRRYPELTSMTVAAYPTPEAREALKKQARAMASKADVVVVGVANSRQLELVTNAALAGKPVIAVVLGAPYLASQVHEAKVVLATYSYRDAATEAAAAALAGERGTPGRLPVSLPRFKFGHGLDPVGQMTAGRGALGVSGAP</sequence>
<dbReference type="SUPFAM" id="SSF52279">
    <property type="entry name" value="Beta-D-glucan exohydrolase, C-terminal domain"/>
    <property type="match status" value="1"/>
</dbReference>
<evidence type="ECO:0000256" key="2">
    <source>
        <dbReference type="ARBA" id="ARBA00005336"/>
    </source>
</evidence>
<reference evidence="8 9" key="1">
    <citation type="submission" date="2017-08" db="EMBL/GenBank/DDBJ databases">
        <title>Infants hospitalized years apart are colonized by the same room-sourced microbial strains.</title>
        <authorList>
            <person name="Brooks B."/>
            <person name="Olm M.R."/>
            <person name="Firek B.A."/>
            <person name="Baker R."/>
            <person name="Thomas B.C."/>
            <person name="Morowitz M.J."/>
            <person name="Banfield J.F."/>
        </authorList>
    </citation>
    <scope>NUCLEOTIDE SEQUENCE [LARGE SCALE GENOMIC DNA]</scope>
    <source>
        <strain evidence="8">S2_003_000_R2_14</strain>
    </source>
</reference>
<evidence type="ECO:0000256" key="3">
    <source>
        <dbReference type="ARBA" id="ARBA00012663"/>
    </source>
</evidence>
<evidence type="ECO:0000313" key="9">
    <source>
        <dbReference type="Proteomes" id="UP000249061"/>
    </source>
</evidence>
<dbReference type="InterPro" id="IPR036962">
    <property type="entry name" value="Glyco_hydro_3_N_sf"/>
</dbReference>